<proteinExistence type="predicted"/>
<evidence type="ECO:0000313" key="2">
    <source>
        <dbReference type="Proteomes" id="UP001054945"/>
    </source>
</evidence>
<dbReference type="AlphaFoldDB" id="A0AAV4TBS6"/>
<organism evidence="1 2">
    <name type="scientific">Caerostris extrusa</name>
    <name type="common">Bark spider</name>
    <name type="synonym">Caerostris bankana</name>
    <dbReference type="NCBI Taxonomy" id="172846"/>
    <lineage>
        <taxon>Eukaryota</taxon>
        <taxon>Metazoa</taxon>
        <taxon>Ecdysozoa</taxon>
        <taxon>Arthropoda</taxon>
        <taxon>Chelicerata</taxon>
        <taxon>Arachnida</taxon>
        <taxon>Araneae</taxon>
        <taxon>Araneomorphae</taxon>
        <taxon>Entelegynae</taxon>
        <taxon>Araneoidea</taxon>
        <taxon>Araneidae</taxon>
        <taxon>Caerostris</taxon>
    </lineage>
</organism>
<name>A0AAV4TBS6_CAEEX</name>
<gene>
    <name evidence="1" type="ORF">CEXT_631901</name>
</gene>
<evidence type="ECO:0000313" key="1">
    <source>
        <dbReference type="EMBL" id="GIY41418.1"/>
    </source>
</evidence>
<keyword evidence="2" id="KW-1185">Reference proteome</keyword>
<dbReference type="EMBL" id="BPLR01010715">
    <property type="protein sequence ID" value="GIY41418.1"/>
    <property type="molecule type" value="Genomic_DNA"/>
</dbReference>
<accession>A0AAV4TBS6</accession>
<dbReference type="Proteomes" id="UP001054945">
    <property type="component" value="Unassembled WGS sequence"/>
</dbReference>
<comment type="caution">
    <text evidence="1">The sequence shown here is derived from an EMBL/GenBank/DDBJ whole genome shotgun (WGS) entry which is preliminary data.</text>
</comment>
<protein>
    <submittedName>
        <fullName evidence="1">Uncharacterized protein</fullName>
    </submittedName>
</protein>
<sequence>MDIQLTTIKGTLFPPSRIPLYESAREACQRNGLKSLMLVSFSDGDYVHTRLAEAVVTVRMSTKAESLHQAFSFQHISNPFCFAFFTLQGIGSPHRRFI</sequence>
<reference evidence="1 2" key="1">
    <citation type="submission" date="2021-06" db="EMBL/GenBank/DDBJ databases">
        <title>Caerostris extrusa draft genome.</title>
        <authorList>
            <person name="Kono N."/>
            <person name="Arakawa K."/>
        </authorList>
    </citation>
    <scope>NUCLEOTIDE SEQUENCE [LARGE SCALE GENOMIC DNA]</scope>
</reference>